<evidence type="ECO:0000313" key="2">
    <source>
        <dbReference type="Proteomes" id="UP000242457"/>
    </source>
</evidence>
<organism evidence="1 2">
    <name type="scientific">Apis cerana cerana</name>
    <name type="common">Oriental honeybee</name>
    <dbReference type="NCBI Taxonomy" id="94128"/>
    <lineage>
        <taxon>Eukaryota</taxon>
        <taxon>Metazoa</taxon>
        <taxon>Ecdysozoa</taxon>
        <taxon>Arthropoda</taxon>
        <taxon>Hexapoda</taxon>
        <taxon>Insecta</taxon>
        <taxon>Pterygota</taxon>
        <taxon>Neoptera</taxon>
        <taxon>Endopterygota</taxon>
        <taxon>Hymenoptera</taxon>
        <taxon>Apocrita</taxon>
        <taxon>Aculeata</taxon>
        <taxon>Apoidea</taxon>
        <taxon>Anthophila</taxon>
        <taxon>Apidae</taxon>
        <taxon>Apis</taxon>
    </lineage>
</organism>
<dbReference type="GO" id="GO:0005739">
    <property type="term" value="C:mitochondrion"/>
    <property type="evidence" value="ECO:0007669"/>
    <property type="project" value="InterPro"/>
</dbReference>
<dbReference type="PANTHER" id="PTHR14700:SF0">
    <property type="entry name" value="PENTATRICOPEPTIDE REPEAT-CONTAINING PROTEIN 2, MITOCHONDRIAL"/>
    <property type="match status" value="1"/>
</dbReference>
<dbReference type="InterPro" id="IPR034629">
    <property type="entry name" value="PTCD2"/>
</dbReference>
<sequence>MDDETLNRLAVEALLEEAKLGAKRAEIMGPSGWIKPKECINKRFLHSTLRNVVLSNKYQLKRKSEKQLRIPEIGIRCLYTEQDLGITMYENSRFIFRNQFMTIENTFRERMKEICEKDDGIIFTEDLKAMIHLVQPNEQDMTLLTNMLKKYIQKHEENKIGSFVFGPVVMRMFYHLNQPEYALQAFENEYLRNSFNYRSSFLLNSNGINFIGNNNVLMYAACLKENTPEALKYALAHWKKQFEVMRPSGRSYALISYLAIKNNAPELALDILSTIQRDRIMSIRSLKILAYMNLERYLQIIPILKQIMENNTNHNHKYSIFADVIYELEEKLKAIDIEESVQLLDLIKQAKQLEFIQTTITLEEFLLQPIMNRRKFKFQNSERKFKNQEPFNQERMYGTRNELQNYL</sequence>
<dbReference type="PANTHER" id="PTHR14700">
    <property type="entry name" value="PENTATRICOPEPTIDE REPEAT-CONTAINING PROTEIN 2, MITOCHONDRIAL"/>
    <property type="match status" value="1"/>
</dbReference>
<protein>
    <submittedName>
        <fullName evidence="1">Pentatricopeptide repeat-containing protein</fullName>
    </submittedName>
</protein>
<evidence type="ECO:0000313" key="1">
    <source>
        <dbReference type="EMBL" id="PBC29306.1"/>
    </source>
</evidence>
<keyword evidence="2" id="KW-1185">Reference proteome</keyword>
<dbReference type="AlphaFoldDB" id="A0A2A3EDQ9"/>
<gene>
    <name evidence="1" type="ORF">APICC_03333</name>
</gene>
<dbReference type="GO" id="GO:0003723">
    <property type="term" value="F:RNA binding"/>
    <property type="evidence" value="ECO:0007669"/>
    <property type="project" value="TreeGrafter"/>
</dbReference>
<reference evidence="1 2" key="1">
    <citation type="submission" date="2014-07" db="EMBL/GenBank/DDBJ databases">
        <title>Genomic and transcriptomic analysis on Apis cerana provide comprehensive insights into honey bee biology.</title>
        <authorList>
            <person name="Diao Q."/>
            <person name="Sun L."/>
            <person name="Zheng H."/>
            <person name="Zheng H."/>
            <person name="Xu S."/>
            <person name="Wang S."/>
            <person name="Zeng Z."/>
            <person name="Hu F."/>
            <person name="Su S."/>
            <person name="Wu J."/>
        </authorList>
    </citation>
    <scope>NUCLEOTIDE SEQUENCE [LARGE SCALE GENOMIC DNA]</scope>
    <source>
        <tissue evidence="1">Pupae without intestine</tissue>
    </source>
</reference>
<dbReference type="OrthoDB" id="6073372at2759"/>
<name>A0A2A3EDQ9_APICC</name>
<dbReference type="GO" id="GO:0007005">
    <property type="term" value="P:mitochondrion organization"/>
    <property type="evidence" value="ECO:0007669"/>
    <property type="project" value="TreeGrafter"/>
</dbReference>
<dbReference type="Proteomes" id="UP000242457">
    <property type="component" value="Unassembled WGS sequence"/>
</dbReference>
<dbReference type="GO" id="GO:0050684">
    <property type="term" value="P:regulation of mRNA processing"/>
    <property type="evidence" value="ECO:0007669"/>
    <property type="project" value="InterPro"/>
</dbReference>
<proteinExistence type="predicted"/>
<accession>A0A2A3EDQ9</accession>
<dbReference type="EMBL" id="KZ288288">
    <property type="protein sequence ID" value="PBC29306.1"/>
    <property type="molecule type" value="Genomic_DNA"/>
</dbReference>